<dbReference type="KEGG" id="daa:AKL17_1331"/>
<protein>
    <submittedName>
        <fullName evidence="1">LamB/YcsF</fullName>
    </submittedName>
</protein>
<dbReference type="PATRIC" id="fig|1335048.3.peg.1383"/>
<dbReference type="PANTHER" id="PTHR30292">
    <property type="entry name" value="UNCHARACTERIZED PROTEIN YBGL-RELATED"/>
    <property type="match status" value="1"/>
</dbReference>
<dbReference type="SUPFAM" id="SSF88713">
    <property type="entry name" value="Glycoside hydrolase/deacetylase"/>
    <property type="match status" value="1"/>
</dbReference>
<dbReference type="PANTHER" id="PTHR30292:SF0">
    <property type="entry name" value="5-OXOPROLINASE SUBUNIT A"/>
    <property type="match status" value="1"/>
</dbReference>
<accession>A0A159Z143</accession>
<proteinExistence type="predicted"/>
<dbReference type="InterPro" id="IPR005501">
    <property type="entry name" value="LamB/YcsF/PxpA-like"/>
</dbReference>
<name>A0A159Z143_9RHOB</name>
<dbReference type="EMBL" id="CP012661">
    <property type="protein sequence ID" value="AMY68587.1"/>
    <property type="molecule type" value="Genomic_DNA"/>
</dbReference>
<organism evidence="1 2">
    <name type="scientific">Frigidibacter mobilis</name>
    <dbReference type="NCBI Taxonomy" id="1335048"/>
    <lineage>
        <taxon>Bacteria</taxon>
        <taxon>Pseudomonadati</taxon>
        <taxon>Pseudomonadota</taxon>
        <taxon>Alphaproteobacteria</taxon>
        <taxon>Rhodobacterales</taxon>
        <taxon>Paracoccaceae</taxon>
        <taxon>Frigidibacter</taxon>
    </lineage>
</organism>
<keyword evidence="2" id="KW-1185">Reference proteome</keyword>
<gene>
    <name evidence="1" type="ORF">AKL17_1331</name>
</gene>
<reference evidence="1 2" key="1">
    <citation type="submission" date="2015-09" db="EMBL/GenBank/DDBJ databases">
        <title>Complete genome sequence of Defluviimonas alba cai42t isolated from an oilfield in Xinjiang.</title>
        <authorList>
            <person name="Geng S."/>
            <person name="Pan X."/>
            <person name="Wu X."/>
        </authorList>
    </citation>
    <scope>NUCLEOTIDE SEQUENCE [LARGE SCALE GENOMIC DNA]</scope>
    <source>
        <strain evidence="2">cai42</strain>
    </source>
</reference>
<dbReference type="InterPro" id="IPR011330">
    <property type="entry name" value="Glyco_hydro/deAcase_b/a-brl"/>
</dbReference>
<evidence type="ECO:0000313" key="1">
    <source>
        <dbReference type="EMBL" id="AMY68587.1"/>
    </source>
</evidence>
<dbReference type="Pfam" id="PF03746">
    <property type="entry name" value="LamB_YcsF"/>
    <property type="match status" value="1"/>
</dbReference>
<dbReference type="Proteomes" id="UP000076128">
    <property type="component" value="Chromosome"/>
</dbReference>
<evidence type="ECO:0000313" key="2">
    <source>
        <dbReference type="Proteomes" id="UP000076128"/>
    </source>
</evidence>
<dbReference type="GO" id="GO:0005975">
    <property type="term" value="P:carbohydrate metabolic process"/>
    <property type="evidence" value="ECO:0007669"/>
    <property type="project" value="InterPro"/>
</dbReference>
<dbReference type="STRING" id="1335048.AKL17_1331"/>
<dbReference type="AlphaFoldDB" id="A0A159Z143"/>
<dbReference type="Gene3D" id="3.20.20.370">
    <property type="entry name" value="Glycoside hydrolase/deacetylase"/>
    <property type="match status" value="1"/>
</dbReference>
<sequence>MLPRTRPDAVLHDPALIAARMLLLVREGCVEAVDGSIVRLAARSICVHGDSPGAVAIAGHLRAALAGAGVALRPFAAG</sequence>